<dbReference type="Proteomes" id="UP000472265">
    <property type="component" value="Chromosome 9"/>
</dbReference>
<evidence type="ECO:0000256" key="13">
    <source>
        <dbReference type="SAM" id="Phobius"/>
    </source>
</evidence>
<keyword evidence="3 12" id="KW-0919">Taste</keyword>
<keyword evidence="6 13" id="KW-1133">Transmembrane helix</keyword>
<proteinExistence type="inferred from homology"/>
<dbReference type="InParanoid" id="A0A671W991"/>
<evidence type="ECO:0000256" key="12">
    <source>
        <dbReference type="RuleBase" id="RU004424"/>
    </source>
</evidence>
<reference evidence="14" key="1">
    <citation type="submission" date="2021-04" db="EMBL/GenBank/DDBJ databases">
        <authorList>
            <consortium name="Wellcome Sanger Institute Data Sharing"/>
        </authorList>
    </citation>
    <scope>NUCLEOTIDE SEQUENCE [LARGE SCALE GENOMIC DNA]</scope>
</reference>
<dbReference type="GO" id="GO:0033038">
    <property type="term" value="F:bitter taste receptor activity"/>
    <property type="evidence" value="ECO:0007669"/>
    <property type="project" value="InterPro"/>
</dbReference>
<organism evidence="14 15">
    <name type="scientific">Sparus aurata</name>
    <name type="common">Gilthead sea bream</name>
    <dbReference type="NCBI Taxonomy" id="8175"/>
    <lineage>
        <taxon>Eukaryota</taxon>
        <taxon>Metazoa</taxon>
        <taxon>Chordata</taxon>
        <taxon>Craniata</taxon>
        <taxon>Vertebrata</taxon>
        <taxon>Euteleostomi</taxon>
        <taxon>Actinopterygii</taxon>
        <taxon>Neopterygii</taxon>
        <taxon>Teleostei</taxon>
        <taxon>Neoteleostei</taxon>
        <taxon>Acanthomorphata</taxon>
        <taxon>Eupercaria</taxon>
        <taxon>Spariformes</taxon>
        <taxon>Sparidae</taxon>
        <taxon>Sparus</taxon>
    </lineage>
</organism>
<evidence type="ECO:0000256" key="9">
    <source>
        <dbReference type="ARBA" id="ARBA00023170"/>
    </source>
</evidence>
<evidence type="ECO:0000256" key="2">
    <source>
        <dbReference type="ARBA" id="ARBA00007376"/>
    </source>
</evidence>
<evidence type="ECO:0000256" key="8">
    <source>
        <dbReference type="ARBA" id="ARBA00023136"/>
    </source>
</evidence>
<feature type="transmembrane region" description="Helical" evidence="13">
    <location>
        <begin position="140"/>
        <end position="156"/>
    </location>
</feature>
<dbReference type="InterPro" id="IPR007960">
    <property type="entry name" value="TAS2R"/>
</dbReference>
<evidence type="ECO:0000256" key="5">
    <source>
        <dbReference type="ARBA" id="ARBA00022692"/>
    </source>
</evidence>
<dbReference type="AlphaFoldDB" id="A0A671W991"/>
<keyword evidence="15" id="KW-1185">Reference proteome</keyword>
<reference evidence="14" key="2">
    <citation type="submission" date="2025-08" db="UniProtKB">
        <authorList>
            <consortium name="Ensembl"/>
        </authorList>
    </citation>
    <scope>IDENTIFICATION</scope>
</reference>
<keyword evidence="4 12" id="KW-0716">Sensory transduction</keyword>
<evidence type="ECO:0000256" key="6">
    <source>
        <dbReference type="ARBA" id="ARBA00022989"/>
    </source>
</evidence>
<evidence type="ECO:0000256" key="4">
    <source>
        <dbReference type="ARBA" id="ARBA00022606"/>
    </source>
</evidence>
<reference evidence="14" key="3">
    <citation type="submission" date="2025-09" db="UniProtKB">
        <authorList>
            <consortium name="Ensembl"/>
        </authorList>
    </citation>
    <scope>IDENTIFICATION</scope>
</reference>
<comment type="subcellular location">
    <subcellularLocation>
        <location evidence="1 12">Membrane</location>
        <topology evidence="1 12">Multi-pass membrane protein</topology>
    </subcellularLocation>
</comment>
<evidence type="ECO:0000313" key="15">
    <source>
        <dbReference type="Proteomes" id="UP000472265"/>
    </source>
</evidence>
<feature type="transmembrane region" description="Helical" evidence="13">
    <location>
        <begin position="36"/>
        <end position="56"/>
    </location>
</feature>
<evidence type="ECO:0000256" key="3">
    <source>
        <dbReference type="ARBA" id="ARBA00022480"/>
    </source>
</evidence>
<evidence type="ECO:0000256" key="7">
    <source>
        <dbReference type="ARBA" id="ARBA00023040"/>
    </source>
</evidence>
<feature type="transmembrane region" description="Helical" evidence="13">
    <location>
        <begin position="91"/>
        <end position="119"/>
    </location>
</feature>
<keyword evidence="5 12" id="KW-0812">Transmembrane</keyword>
<dbReference type="PANTHER" id="PTHR11394">
    <property type="entry name" value="TASTE RECEPTOR TYPE 2"/>
    <property type="match status" value="1"/>
</dbReference>
<comment type="similarity">
    <text evidence="2 11">Belongs to the G-protein coupled receptor T2R family.</text>
</comment>
<keyword evidence="7 12" id="KW-0297">G-protein coupled receptor</keyword>
<keyword evidence="10 12" id="KW-0807">Transducer</keyword>
<dbReference type="Ensembl" id="ENSSAUT00010037546.1">
    <property type="protein sequence ID" value="ENSSAUP00010035643.1"/>
    <property type="gene ID" value="ENSSAUG00010015092.1"/>
</dbReference>
<dbReference type="OMA" id="QQMKVTI"/>
<feature type="transmembrane region" description="Helical" evidence="13">
    <location>
        <begin position="193"/>
        <end position="218"/>
    </location>
</feature>
<dbReference type="GO" id="GO:0016020">
    <property type="term" value="C:membrane"/>
    <property type="evidence" value="ECO:0007669"/>
    <property type="project" value="UniProtKB-SubCell"/>
</dbReference>
<evidence type="ECO:0000256" key="11">
    <source>
        <dbReference type="RuleBase" id="RU004423"/>
    </source>
</evidence>
<keyword evidence="8 12" id="KW-0472">Membrane</keyword>
<dbReference type="GO" id="GO:0004930">
    <property type="term" value="F:G protein-coupled receptor activity"/>
    <property type="evidence" value="ECO:0007669"/>
    <property type="project" value="UniProtKB-KW"/>
</dbReference>
<dbReference type="GeneTree" id="ENSGT00530000065251"/>
<keyword evidence="9 12" id="KW-0675">Receptor</keyword>
<protein>
    <recommendedName>
        <fullName evidence="12">Taste receptor type 2</fullName>
    </recommendedName>
</protein>
<dbReference type="Pfam" id="PF05296">
    <property type="entry name" value="TAS2R"/>
    <property type="match status" value="1"/>
</dbReference>
<evidence type="ECO:0000313" key="14">
    <source>
        <dbReference type="Ensembl" id="ENSSAUP00010035643.1"/>
    </source>
</evidence>
<feature type="transmembrane region" description="Helical" evidence="13">
    <location>
        <begin position="273"/>
        <end position="296"/>
    </location>
</feature>
<accession>A0A671W991</accession>
<name>A0A671W991_SPAAU</name>
<feature type="transmembrane region" description="Helical" evidence="13">
    <location>
        <begin position="239"/>
        <end position="261"/>
    </location>
</feature>
<sequence length="323" mass="37246">MTFSSFSTAHYLHRHVRSVSKGGSISSQRIRRQVRVTISGIFQGLLYFLYGTYYFFDSLFGQFSNHVIISGQISFTVTSLYISGTTVNLGIVAFLVSWMILLLYVYLSVSSSVWLNFYYYIQIVPSQRDLLIWVKRNIRSVIYMVLLSDVVFFLFFDATNMLKEIYRGLTVINGTWTEYHSDKLFFISKVNFFVIKLHTLGCLFIMMFSSFSTAHYLHRHVRSVSKGGSISSQRIRRQVRVTISGIFQGLLYFLYSTFYFFDSLTYKFSSHIIISGQISFTVTSLYISGTTINLGIGQTTFRQRAANIWKALKAVLMSSICMF</sequence>
<evidence type="ECO:0000256" key="1">
    <source>
        <dbReference type="ARBA" id="ARBA00004141"/>
    </source>
</evidence>
<evidence type="ECO:0000256" key="10">
    <source>
        <dbReference type="ARBA" id="ARBA00023224"/>
    </source>
</evidence>